<keyword evidence="3" id="KW-1185">Reference proteome</keyword>
<accession>A0A4Y3KA11</accession>
<keyword evidence="1" id="KW-0472">Membrane</keyword>
<evidence type="ECO:0000313" key="3">
    <source>
        <dbReference type="Proteomes" id="UP000315842"/>
    </source>
</evidence>
<name>A0A4Y3KA11_CELUD</name>
<sequence length="104" mass="10682">MPRRVPVALLAALSLVVSFAVAQLTGVRLLGGAVLVVGAAWCVVRAWRPAGPVRCAALVLLGAGCFVASHVLARTSLGAWASVALVAAVLGVATWFLVDRRPRA</sequence>
<dbReference type="AlphaFoldDB" id="A0A4Y3KA11"/>
<dbReference type="RefSeq" id="WP_141320412.1">
    <property type="nucleotide sequence ID" value="NZ_BJLP01000026.1"/>
</dbReference>
<dbReference type="EMBL" id="BJLP01000026">
    <property type="protein sequence ID" value="GEA81319.1"/>
    <property type="molecule type" value="Genomic_DNA"/>
</dbReference>
<protein>
    <recommendedName>
        <fullName evidence="4">Integral membrane protein</fullName>
    </recommendedName>
</protein>
<proteinExistence type="predicted"/>
<feature type="transmembrane region" description="Helical" evidence="1">
    <location>
        <begin position="30"/>
        <end position="48"/>
    </location>
</feature>
<keyword evidence="1" id="KW-0812">Transmembrane</keyword>
<gene>
    <name evidence="2" type="ORF">CUD01_17630</name>
</gene>
<evidence type="ECO:0000313" key="2">
    <source>
        <dbReference type="EMBL" id="GEA81319.1"/>
    </source>
</evidence>
<comment type="caution">
    <text evidence="2">The sequence shown here is derived from an EMBL/GenBank/DDBJ whole genome shotgun (WGS) entry which is preliminary data.</text>
</comment>
<feature type="transmembrane region" description="Helical" evidence="1">
    <location>
        <begin position="79"/>
        <end position="98"/>
    </location>
</feature>
<dbReference type="Proteomes" id="UP000315842">
    <property type="component" value="Unassembled WGS sequence"/>
</dbReference>
<evidence type="ECO:0000256" key="1">
    <source>
        <dbReference type="SAM" id="Phobius"/>
    </source>
</evidence>
<reference evidence="2 3" key="1">
    <citation type="submission" date="2019-06" db="EMBL/GenBank/DDBJ databases">
        <title>Whole genome shotgun sequence of Cellulomonas uda NBRC 3747.</title>
        <authorList>
            <person name="Hosoyama A."/>
            <person name="Uohara A."/>
            <person name="Ohji S."/>
            <person name="Ichikawa N."/>
        </authorList>
    </citation>
    <scope>NUCLEOTIDE SEQUENCE [LARGE SCALE GENOMIC DNA]</scope>
    <source>
        <strain evidence="2 3">NBRC 3747</strain>
    </source>
</reference>
<feature type="transmembrane region" description="Helical" evidence="1">
    <location>
        <begin position="55"/>
        <end position="73"/>
    </location>
</feature>
<keyword evidence="1" id="KW-1133">Transmembrane helix</keyword>
<evidence type="ECO:0008006" key="4">
    <source>
        <dbReference type="Google" id="ProtNLM"/>
    </source>
</evidence>
<organism evidence="2 3">
    <name type="scientific">Cellulomonas uda</name>
    <dbReference type="NCBI Taxonomy" id="1714"/>
    <lineage>
        <taxon>Bacteria</taxon>
        <taxon>Bacillati</taxon>
        <taxon>Actinomycetota</taxon>
        <taxon>Actinomycetes</taxon>
        <taxon>Micrococcales</taxon>
        <taxon>Cellulomonadaceae</taxon>
        <taxon>Cellulomonas</taxon>
    </lineage>
</organism>